<keyword evidence="7" id="KW-0865">Zymogen</keyword>
<feature type="signal peptide" evidence="11">
    <location>
        <begin position="1"/>
        <end position="17"/>
    </location>
</feature>
<keyword evidence="2 10" id="KW-0479">Metal-binding</keyword>
<dbReference type="EC" id="3.4.24.-" evidence="11"/>
<keyword evidence="9" id="KW-0325">Glycoprotein</keyword>
<dbReference type="PANTHER" id="PTHR10127:SF780">
    <property type="entry name" value="METALLOENDOPEPTIDASE"/>
    <property type="match status" value="1"/>
</dbReference>
<dbReference type="OrthoDB" id="291007at2759"/>
<proteinExistence type="predicted"/>
<dbReference type="PRINTS" id="PR00480">
    <property type="entry name" value="ASTACIN"/>
</dbReference>
<dbReference type="Gene3D" id="3.40.390.10">
    <property type="entry name" value="Collagenase (Catalytic Domain)"/>
    <property type="match status" value="1"/>
</dbReference>
<keyword evidence="3 11" id="KW-0732">Signal</keyword>
<feature type="binding site" evidence="10">
    <location>
        <position position="199"/>
    </location>
    <ligand>
        <name>Zn(2+)</name>
        <dbReference type="ChEBI" id="CHEBI:29105"/>
        <note>catalytic</note>
    </ligand>
</feature>
<keyword evidence="8" id="KW-1015">Disulfide bond</keyword>
<accession>B4JIB9</accession>
<dbReference type="InterPro" id="IPR024079">
    <property type="entry name" value="MetalloPept_cat_dom_sf"/>
</dbReference>
<evidence type="ECO:0000256" key="3">
    <source>
        <dbReference type="ARBA" id="ARBA00022729"/>
    </source>
</evidence>
<gene>
    <name evidence="13" type="primary">Dgri\GH18521</name>
    <name evidence="13" type="ORF">Dgri_GH18521</name>
</gene>
<dbReference type="InterPro" id="IPR006026">
    <property type="entry name" value="Peptidase_Metallo"/>
</dbReference>
<dbReference type="PhylomeDB" id="B4JIB9"/>
<keyword evidence="4 10" id="KW-0378">Hydrolase</keyword>
<dbReference type="HOGENOM" id="CLU_017286_2_2_1"/>
<dbReference type="SUPFAM" id="SSF55486">
    <property type="entry name" value="Metalloproteases ('zincins'), catalytic domain"/>
    <property type="match status" value="1"/>
</dbReference>
<dbReference type="InParanoid" id="B4JIB9"/>
<dbReference type="AlphaFoldDB" id="B4JIB9"/>
<evidence type="ECO:0000256" key="4">
    <source>
        <dbReference type="ARBA" id="ARBA00022801"/>
    </source>
</evidence>
<keyword evidence="5 10" id="KW-0862">Zinc</keyword>
<evidence type="ECO:0000256" key="1">
    <source>
        <dbReference type="ARBA" id="ARBA00022670"/>
    </source>
</evidence>
<feature type="chain" id="PRO_5005123172" description="Metalloendopeptidase" evidence="11">
    <location>
        <begin position="18"/>
        <end position="310"/>
    </location>
</feature>
<evidence type="ECO:0000256" key="11">
    <source>
        <dbReference type="RuleBase" id="RU361183"/>
    </source>
</evidence>
<dbReference type="SMART" id="SM00235">
    <property type="entry name" value="ZnMc"/>
    <property type="match status" value="1"/>
</dbReference>
<dbReference type="CDD" id="cd04280">
    <property type="entry name" value="ZnMc_astacin_like"/>
    <property type="match status" value="1"/>
</dbReference>
<feature type="domain" description="Peptidase M12A" evidence="12">
    <location>
        <begin position="96"/>
        <end position="291"/>
    </location>
</feature>
<dbReference type="PROSITE" id="PS51864">
    <property type="entry name" value="ASTACIN"/>
    <property type="match status" value="1"/>
</dbReference>
<evidence type="ECO:0000256" key="10">
    <source>
        <dbReference type="PROSITE-ProRule" id="PRU01211"/>
    </source>
</evidence>
<evidence type="ECO:0000313" key="14">
    <source>
        <dbReference type="Proteomes" id="UP000001070"/>
    </source>
</evidence>
<evidence type="ECO:0000259" key="12">
    <source>
        <dbReference type="PROSITE" id="PS51864"/>
    </source>
</evidence>
<reference evidence="13 14" key="1">
    <citation type="journal article" date="2007" name="Nature">
        <title>Evolution of genes and genomes on the Drosophila phylogeny.</title>
        <authorList>
            <consortium name="Drosophila 12 Genomes Consortium"/>
            <person name="Clark A.G."/>
            <person name="Eisen M.B."/>
            <person name="Smith D.R."/>
            <person name="Bergman C.M."/>
            <person name="Oliver B."/>
            <person name="Markow T.A."/>
            <person name="Kaufman T.C."/>
            <person name="Kellis M."/>
            <person name="Gelbart W."/>
            <person name="Iyer V.N."/>
            <person name="Pollard D.A."/>
            <person name="Sackton T.B."/>
            <person name="Larracuente A.M."/>
            <person name="Singh N.D."/>
            <person name="Abad J.P."/>
            <person name="Abt D.N."/>
            <person name="Adryan B."/>
            <person name="Aguade M."/>
            <person name="Akashi H."/>
            <person name="Anderson W.W."/>
            <person name="Aquadro C.F."/>
            <person name="Ardell D.H."/>
            <person name="Arguello R."/>
            <person name="Artieri C.G."/>
            <person name="Barbash D.A."/>
            <person name="Barker D."/>
            <person name="Barsanti P."/>
            <person name="Batterham P."/>
            <person name="Batzoglou S."/>
            <person name="Begun D."/>
            <person name="Bhutkar A."/>
            <person name="Blanco E."/>
            <person name="Bosak S.A."/>
            <person name="Bradley R.K."/>
            <person name="Brand A.D."/>
            <person name="Brent M.R."/>
            <person name="Brooks A.N."/>
            <person name="Brown R.H."/>
            <person name="Butlin R.K."/>
            <person name="Caggese C."/>
            <person name="Calvi B.R."/>
            <person name="Bernardo de Carvalho A."/>
            <person name="Caspi A."/>
            <person name="Castrezana S."/>
            <person name="Celniker S.E."/>
            <person name="Chang J.L."/>
            <person name="Chapple C."/>
            <person name="Chatterji S."/>
            <person name="Chinwalla A."/>
            <person name="Civetta A."/>
            <person name="Clifton S.W."/>
            <person name="Comeron J.M."/>
            <person name="Costello J.C."/>
            <person name="Coyne J.A."/>
            <person name="Daub J."/>
            <person name="David R.G."/>
            <person name="Delcher A.L."/>
            <person name="Delehaunty K."/>
            <person name="Do C.B."/>
            <person name="Ebling H."/>
            <person name="Edwards K."/>
            <person name="Eickbush T."/>
            <person name="Evans J.D."/>
            <person name="Filipski A."/>
            <person name="Findeiss S."/>
            <person name="Freyhult E."/>
            <person name="Fulton L."/>
            <person name="Fulton R."/>
            <person name="Garcia A.C."/>
            <person name="Gardiner A."/>
            <person name="Garfield D.A."/>
            <person name="Garvin B.E."/>
            <person name="Gibson G."/>
            <person name="Gilbert D."/>
            <person name="Gnerre S."/>
            <person name="Godfrey J."/>
            <person name="Good R."/>
            <person name="Gotea V."/>
            <person name="Gravely B."/>
            <person name="Greenberg A.J."/>
            <person name="Griffiths-Jones S."/>
            <person name="Gross S."/>
            <person name="Guigo R."/>
            <person name="Gustafson E.A."/>
            <person name="Haerty W."/>
            <person name="Hahn M.W."/>
            <person name="Halligan D.L."/>
            <person name="Halpern A.L."/>
            <person name="Halter G.M."/>
            <person name="Han M.V."/>
            <person name="Heger A."/>
            <person name="Hillier L."/>
            <person name="Hinrichs A.S."/>
            <person name="Holmes I."/>
            <person name="Hoskins R.A."/>
            <person name="Hubisz M.J."/>
            <person name="Hultmark D."/>
            <person name="Huntley M.A."/>
            <person name="Jaffe D.B."/>
            <person name="Jagadeeshan S."/>
            <person name="Jeck W.R."/>
            <person name="Johnson J."/>
            <person name="Jones C.D."/>
            <person name="Jordan W.C."/>
            <person name="Karpen G.H."/>
            <person name="Kataoka E."/>
            <person name="Keightley P.D."/>
            <person name="Kheradpour P."/>
            <person name="Kirkness E.F."/>
            <person name="Koerich L.B."/>
            <person name="Kristiansen K."/>
            <person name="Kudrna D."/>
            <person name="Kulathinal R.J."/>
            <person name="Kumar S."/>
            <person name="Kwok R."/>
            <person name="Lander E."/>
            <person name="Langley C.H."/>
            <person name="Lapoint R."/>
            <person name="Lazzaro B.P."/>
            <person name="Lee S.J."/>
            <person name="Levesque L."/>
            <person name="Li R."/>
            <person name="Lin C.F."/>
            <person name="Lin M.F."/>
            <person name="Lindblad-Toh K."/>
            <person name="Llopart A."/>
            <person name="Long M."/>
            <person name="Low L."/>
            <person name="Lozovsky E."/>
            <person name="Lu J."/>
            <person name="Luo M."/>
            <person name="Machado C.A."/>
            <person name="Makalowski W."/>
            <person name="Marzo M."/>
            <person name="Matsuda M."/>
            <person name="Matzkin L."/>
            <person name="McAllister B."/>
            <person name="McBride C.S."/>
            <person name="McKernan B."/>
            <person name="McKernan K."/>
            <person name="Mendez-Lago M."/>
            <person name="Minx P."/>
            <person name="Mollenhauer M.U."/>
            <person name="Montooth K."/>
            <person name="Mount S.M."/>
            <person name="Mu X."/>
            <person name="Myers E."/>
            <person name="Negre B."/>
            <person name="Newfeld S."/>
            <person name="Nielsen R."/>
            <person name="Noor M.A."/>
            <person name="O'Grady P."/>
            <person name="Pachter L."/>
            <person name="Papaceit M."/>
            <person name="Parisi M.J."/>
            <person name="Parisi M."/>
            <person name="Parts L."/>
            <person name="Pedersen J.S."/>
            <person name="Pesole G."/>
            <person name="Phillippy A.M."/>
            <person name="Ponting C.P."/>
            <person name="Pop M."/>
            <person name="Porcelli D."/>
            <person name="Powell J.R."/>
            <person name="Prohaska S."/>
            <person name="Pruitt K."/>
            <person name="Puig M."/>
            <person name="Quesneville H."/>
            <person name="Ram K.R."/>
            <person name="Rand D."/>
            <person name="Rasmussen M.D."/>
            <person name="Reed L.K."/>
            <person name="Reenan R."/>
            <person name="Reily A."/>
            <person name="Remington K.A."/>
            <person name="Rieger T.T."/>
            <person name="Ritchie M.G."/>
            <person name="Robin C."/>
            <person name="Rogers Y.H."/>
            <person name="Rohde C."/>
            <person name="Rozas J."/>
            <person name="Rubenfield M.J."/>
            <person name="Ruiz A."/>
            <person name="Russo S."/>
            <person name="Salzberg S.L."/>
            <person name="Sanchez-Gracia A."/>
            <person name="Saranga D.J."/>
            <person name="Sato H."/>
            <person name="Schaeffer S.W."/>
            <person name="Schatz M.C."/>
            <person name="Schlenke T."/>
            <person name="Schwartz R."/>
            <person name="Segarra C."/>
            <person name="Singh R.S."/>
            <person name="Sirot L."/>
            <person name="Sirota M."/>
            <person name="Sisneros N.B."/>
            <person name="Smith C.D."/>
            <person name="Smith T.F."/>
            <person name="Spieth J."/>
            <person name="Stage D.E."/>
            <person name="Stark A."/>
            <person name="Stephan W."/>
            <person name="Strausberg R.L."/>
            <person name="Strempel S."/>
            <person name="Sturgill D."/>
            <person name="Sutton G."/>
            <person name="Sutton G.G."/>
            <person name="Tao W."/>
            <person name="Teichmann S."/>
            <person name="Tobari Y.N."/>
            <person name="Tomimura Y."/>
            <person name="Tsolas J.M."/>
            <person name="Valente V.L."/>
            <person name="Venter E."/>
            <person name="Venter J.C."/>
            <person name="Vicario S."/>
            <person name="Vieira F.G."/>
            <person name="Vilella A.J."/>
            <person name="Villasante A."/>
            <person name="Walenz B."/>
            <person name="Wang J."/>
            <person name="Wasserman M."/>
            <person name="Watts T."/>
            <person name="Wilson D."/>
            <person name="Wilson R.K."/>
            <person name="Wing R.A."/>
            <person name="Wolfner M.F."/>
            <person name="Wong A."/>
            <person name="Wong G.K."/>
            <person name="Wu C.I."/>
            <person name="Wu G."/>
            <person name="Yamamoto D."/>
            <person name="Yang H.P."/>
            <person name="Yang S.P."/>
            <person name="Yorke J.A."/>
            <person name="Yoshida K."/>
            <person name="Zdobnov E."/>
            <person name="Zhang P."/>
            <person name="Zhang Y."/>
            <person name="Zimin A.V."/>
            <person name="Baldwin J."/>
            <person name="Abdouelleil A."/>
            <person name="Abdulkadir J."/>
            <person name="Abebe A."/>
            <person name="Abera B."/>
            <person name="Abreu J."/>
            <person name="Acer S.C."/>
            <person name="Aftuck L."/>
            <person name="Alexander A."/>
            <person name="An P."/>
            <person name="Anderson E."/>
            <person name="Anderson S."/>
            <person name="Arachi H."/>
            <person name="Azer M."/>
            <person name="Bachantsang P."/>
            <person name="Barry A."/>
            <person name="Bayul T."/>
            <person name="Berlin A."/>
            <person name="Bessette D."/>
            <person name="Bloom T."/>
            <person name="Blye J."/>
            <person name="Boguslavskiy L."/>
            <person name="Bonnet C."/>
            <person name="Boukhgalter B."/>
            <person name="Bourzgui I."/>
            <person name="Brown A."/>
            <person name="Cahill P."/>
            <person name="Channer S."/>
            <person name="Cheshatsang Y."/>
            <person name="Chuda L."/>
            <person name="Citroen M."/>
            <person name="Collymore A."/>
            <person name="Cooke P."/>
            <person name="Costello M."/>
            <person name="D'Aco K."/>
            <person name="Daza R."/>
            <person name="De Haan G."/>
            <person name="DeGray S."/>
            <person name="DeMaso C."/>
            <person name="Dhargay N."/>
            <person name="Dooley K."/>
            <person name="Dooley E."/>
            <person name="Doricent M."/>
            <person name="Dorje P."/>
            <person name="Dorjee K."/>
            <person name="Dupes A."/>
            <person name="Elong R."/>
            <person name="Falk J."/>
            <person name="Farina A."/>
            <person name="Faro S."/>
            <person name="Ferguson D."/>
            <person name="Fisher S."/>
            <person name="Foley C.D."/>
            <person name="Franke A."/>
            <person name="Friedrich D."/>
            <person name="Gadbois L."/>
            <person name="Gearin G."/>
            <person name="Gearin C.R."/>
            <person name="Giannoukos G."/>
            <person name="Goode T."/>
            <person name="Graham J."/>
            <person name="Grandbois E."/>
            <person name="Grewal S."/>
            <person name="Gyaltsen K."/>
            <person name="Hafez N."/>
            <person name="Hagos B."/>
            <person name="Hall J."/>
            <person name="Henson C."/>
            <person name="Hollinger A."/>
            <person name="Honan T."/>
            <person name="Huard M.D."/>
            <person name="Hughes L."/>
            <person name="Hurhula B."/>
            <person name="Husby M.E."/>
            <person name="Kamat A."/>
            <person name="Kanga B."/>
            <person name="Kashin S."/>
            <person name="Khazanovich D."/>
            <person name="Kisner P."/>
            <person name="Lance K."/>
            <person name="Lara M."/>
            <person name="Lee W."/>
            <person name="Lennon N."/>
            <person name="Letendre F."/>
            <person name="LeVine R."/>
            <person name="Lipovsky A."/>
            <person name="Liu X."/>
            <person name="Liu J."/>
            <person name="Liu S."/>
            <person name="Lokyitsang T."/>
            <person name="Lokyitsang Y."/>
            <person name="Lubonja R."/>
            <person name="Lui A."/>
            <person name="MacDonald P."/>
            <person name="Magnisalis V."/>
            <person name="Maru K."/>
            <person name="Matthews C."/>
            <person name="McCusker W."/>
            <person name="McDonough S."/>
            <person name="Mehta T."/>
            <person name="Meldrim J."/>
            <person name="Meneus L."/>
            <person name="Mihai O."/>
            <person name="Mihalev A."/>
            <person name="Mihova T."/>
            <person name="Mittelman R."/>
            <person name="Mlenga V."/>
            <person name="Montmayeur A."/>
            <person name="Mulrain L."/>
            <person name="Navidi A."/>
            <person name="Naylor J."/>
            <person name="Negash T."/>
            <person name="Nguyen T."/>
            <person name="Nguyen N."/>
            <person name="Nicol R."/>
            <person name="Norbu C."/>
            <person name="Norbu N."/>
            <person name="Novod N."/>
            <person name="O'Neill B."/>
            <person name="Osman S."/>
            <person name="Markiewicz E."/>
            <person name="Oyono O.L."/>
            <person name="Patti C."/>
            <person name="Phunkhang P."/>
            <person name="Pierre F."/>
            <person name="Priest M."/>
            <person name="Raghuraman S."/>
            <person name="Rege F."/>
            <person name="Reyes R."/>
            <person name="Rise C."/>
            <person name="Rogov P."/>
            <person name="Ross K."/>
            <person name="Ryan E."/>
            <person name="Settipalli S."/>
            <person name="Shea T."/>
            <person name="Sherpa N."/>
            <person name="Shi L."/>
            <person name="Shih D."/>
            <person name="Sparrow T."/>
            <person name="Spaulding J."/>
            <person name="Stalker J."/>
            <person name="Stange-Thomann N."/>
            <person name="Stavropoulos S."/>
            <person name="Stone C."/>
            <person name="Strader C."/>
            <person name="Tesfaye S."/>
            <person name="Thomson T."/>
            <person name="Thoulutsang Y."/>
            <person name="Thoulutsang D."/>
            <person name="Topham K."/>
            <person name="Topping I."/>
            <person name="Tsamla T."/>
            <person name="Vassiliev H."/>
            <person name="Vo A."/>
            <person name="Wangchuk T."/>
            <person name="Wangdi T."/>
            <person name="Weiand M."/>
            <person name="Wilkinson J."/>
            <person name="Wilson A."/>
            <person name="Yadav S."/>
            <person name="Young G."/>
            <person name="Yu Q."/>
            <person name="Zembek L."/>
            <person name="Zhong D."/>
            <person name="Zimmer A."/>
            <person name="Zwirko Z."/>
            <person name="Jaffe D.B."/>
            <person name="Alvarez P."/>
            <person name="Brockman W."/>
            <person name="Butler J."/>
            <person name="Chin C."/>
            <person name="Gnerre S."/>
            <person name="Grabherr M."/>
            <person name="Kleber M."/>
            <person name="Mauceli E."/>
            <person name="MacCallum I."/>
        </authorList>
    </citation>
    <scope>NUCLEOTIDE SEQUENCE [LARGE SCALE GENOMIC DNA]</scope>
    <source>
        <strain evidence="14">Tucson 15287-2541.00</strain>
    </source>
</reference>
<dbReference type="InterPro" id="IPR001506">
    <property type="entry name" value="Peptidase_M12A"/>
</dbReference>
<dbReference type="Pfam" id="PF01400">
    <property type="entry name" value="Astacin"/>
    <property type="match status" value="1"/>
</dbReference>
<evidence type="ECO:0000313" key="13">
    <source>
        <dbReference type="EMBL" id="EDV93000.1"/>
    </source>
</evidence>
<dbReference type="OMA" id="RMERDDF"/>
<organism evidence="14">
    <name type="scientific">Drosophila grimshawi</name>
    <name type="common">Hawaiian fruit fly</name>
    <name type="synonym">Idiomyia grimshawi</name>
    <dbReference type="NCBI Taxonomy" id="7222"/>
    <lineage>
        <taxon>Eukaryota</taxon>
        <taxon>Metazoa</taxon>
        <taxon>Ecdysozoa</taxon>
        <taxon>Arthropoda</taxon>
        <taxon>Hexapoda</taxon>
        <taxon>Insecta</taxon>
        <taxon>Pterygota</taxon>
        <taxon>Neoptera</taxon>
        <taxon>Endopterygota</taxon>
        <taxon>Diptera</taxon>
        <taxon>Brachycera</taxon>
        <taxon>Muscomorpha</taxon>
        <taxon>Ephydroidea</taxon>
        <taxon>Drosophilidae</taxon>
        <taxon>Drosophila</taxon>
        <taxon>Hawaiian Drosophila</taxon>
    </lineage>
</organism>
<dbReference type="FunFam" id="3.40.390.10:FF:000015">
    <property type="entry name" value="Meprin A subunit"/>
    <property type="match status" value="1"/>
</dbReference>
<evidence type="ECO:0000256" key="9">
    <source>
        <dbReference type="ARBA" id="ARBA00023180"/>
    </source>
</evidence>
<dbReference type="PANTHER" id="PTHR10127">
    <property type="entry name" value="DISCOIDIN, CUB, EGF, LAMININ , AND ZINC METALLOPROTEASE DOMAIN CONTAINING"/>
    <property type="match status" value="1"/>
</dbReference>
<sequence>MYSIIRIFILGGALIQAVPLTTHPELPEKDIEEPSVPNEDIIDLSFYGAALYGKPDRGLTAERVSNFSAETDNVNPEELGSYLEGDILIPQVTMRNGVANYSLRWPNGVIPYEIRGSFNAYELSSIREAMNDYHLFTCIRFVPHNNESDFVIISDDGSGCWSTVGRKGGQQIVNLQTPGCFRRPGTVIHELMHAVGFLHEQSRMERDDFVIIMPQNIRPRNLRNFRRVNKTAAFGVKYDFDSVMHYSSRAFSLNGEQTMVARVEENTVRMGQRFGFSDLDVEKINRMYNCSGYRVTTMGKNNLRIRDTVD</sequence>
<evidence type="ECO:0000256" key="7">
    <source>
        <dbReference type="ARBA" id="ARBA00023145"/>
    </source>
</evidence>
<evidence type="ECO:0000256" key="5">
    <source>
        <dbReference type="ARBA" id="ARBA00022833"/>
    </source>
</evidence>
<dbReference type="EMBL" id="CH916369">
    <property type="protein sequence ID" value="EDV93000.1"/>
    <property type="molecule type" value="Genomic_DNA"/>
</dbReference>
<evidence type="ECO:0000256" key="8">
    <source>
        <dbReference type="ARBA" id="ARBA00023157"/>
    </source>
</evidence>
<dbReference type="GO" id="GO:0004222">
    <property type="term" value="F:metalloendopeptidase activity"/>
    <property type="evidence" value="ECO:0007669"/>
    <property type="project" value="UniProtKB-UniRule"/>
</dbReference>
<evidence type="ECO:0000256" key="6">
    <source>
        <dbReference type="ARBA" id="ARBA00023049"/>
    </source>
</evidence>
<dbReference type="InterPro" id="IPR034035">
    <property type="entry name" value="Astacin-like_dom"/>
</dbReference>
<comment type="caution">
    <text evidence="10">Lacks conserved residue(s) required for the propagation of feature annotation.</text>
</comment>
<evidence type="ECO:0000256" key="2">
    <source>
        <dbReference type="ARBA" id="ARBA00022723"/>
    </source>
</evidence>
<name>B4JIB9_DROGR</name>
<feature type="active site" evidence="10">
    <location>
        <position position="190"/>
    </location>
</feature>
<dbReference type="Proteomes" id="UP000001070">
    <property type="component" value="Unassembled WGS sequence"/>
</dbReference>
<keyword evidence="14" id="KW-1185">Reference proteome</keyword>
<dbReference type="GO" id="GO:0006508">
    <property type="term" value="P:proteolysis"/>
    <property type="evidence" value="ECO:0007669"/>
    <property type="project" value="UniProtKB-KW"/>
</dbReference>
<dbReference type="eggNOG" id="KOG3714">
    <property type="taxonomic scope" value="Eukaryota"/>
</dbReference>
<feature type="binding site" evidence="10">
    <location>
        <position position="193"/>
    </location>
    <ligand>
        <name>Zn(2+)</name>
        <dbReference type="ChEBI" id="CHEBI:29105"/>
        <note>catalytic</note>
    </ligand>
</feature>
<keyword evidence="1 10" id="KW-0645">Protease</keyword>
<dbReference type="MEROPS" id="M12.A07"/>
<keyword evidence="6 10" id="KW-0482">Metalloprotease</keyword>
<dbReference type="GO" id="GO:0008270">
    <property type="term" value="F:zinc ion binding"/>
    <property type="evidence" value="ECO:0007669"/>
    <property type="project" value="UniProtKB-UniRule"/>
</dbReference>
<feature type="binding site" evidence="10">
    <location>
        <position position="189"/>
    </location>
    <ligand>
        <name>Zn(2+)</name>
        <dbReference type="ChEBI" id="CHEBI:29105"/>
        <note>catalytic</note>
    </ligand>
</feature>
<comment type="cofactor">
    <cofactor evidence="10 11">
        <name>Zn(2+)</name>
        <dbReference type="ChEBI" id="CHEBI:29105"/>
    </cofactor>
    <text evidence="10 11">Binds 1 zinc ion per subunit.</text>
</comment>
<protein>
    <recommendedName>
        <fullName evidence="11">Metalloendopeptidase</fullName>
        <ecNumber evidence="11">3.4.24.-</ecNumber>
    </recommendedName>
</protein>